<dbReference type="GO" id="GO:0004222">
    <property type="term" value="F:metalloendopeptidase activity"/>
    <property type="evidence" value="ECO:0007669"/>
    <property type="project" value="UniProtKB-EC"/>
</dbReference>
<evidence type="ECO:0000256" key="9">
    <source>
        <dbReference type="ARBA" id="ARBA00022946"/>
    </source>
</evidence>
<dbReference type="InterPro" id="IPR033851">
    <property type="entry name" value="M3A_MIP"/>
</dbReference>
<dbReference type="GO" id="GO:0006518">
    <property type="term" value="P:peptide metabolic process"/>
    <property type="evidence" value="ECO:0007669"/>
    <property type="project" value="TreeGrafter"/>
</dbReference>
<name>A0AAN6GKE7_9BASI</name>
<dbReference type="Gene3D" id="1.10.1370.10">
    <property type="entry name" value="Neurolysin, domain 3"/>
    <property type="match status" value="2"/>
</dbReference>
<keyword evidence="10 13" id="KW-0482">Metalloprotease</keyword>
<keyword evidence="6 13" id="KW-0479">Metal-binding</keyword>
<keyword evidence="17" id="KW-1185">Reference proteome</keyword>
<dbReference type="AlphaFoldDB" id="A0AAN6GKE7"/>
<dbReference type="Proteomes" id="UP001176521">
    <property type="component" value="Unassembled WGS sequence"/>
</dbReference>
<feature type="region of interest" description="Disordered" evidence="14">
    <location>
        <begin position="1"/>
        <end position="122"/>
    </location>
</feature>
<dbReference type="SUPFAM" id="SSF55486">
    <property type="entry name" value="Metalloproteases ('zincins'), catalytic domain"/>
    <property type="match status" value="1"/>
</dbReference>
<feature type="domain" description="Peptidase M3A/M3B catalytic" evidence="15">
    <location>
        <begin position="395"/>
        <end position="891"/>
    </location>
</feature>
<dbReference type="GO" id="GO:0046872">
    <property type="term" value="F:metal ion binding"/>
    <property type="evidence" value="ECO:0007669"/>
    <property type="project" value="UniProtKB-UniRule"/>
</dbReference>
<evidence type="ECO:0000256" key="6">
    <source>
        <dbReference type="ARBA" id="ARBA00022723"/>
    </source>
</evidence>
<evidence type="ECO:0000256" key="11">
    <source>
        <dbReference type="ARBA" id="ARBA00023128"/>
    </source>
</evidence>
<evidence type="ECO:0000256" key="13">
    <source>
        <dbReference type="RuleBase" id="RU003435"/>
    </source>
</evidence>
<keyword evidence="7 13" id="KW-0378">Hydrolase</keyword>
<protein>
    <recommendedName>
        <fullName evidence="4">mitochondrial intermediate peptidase</fullName>
        <ecNumber evidence="4">3.4.24.59</ecNumber>
    </recommendedName>
</protein>
<dbReference type="PANTHER" id="PTHR11804:SF79">
    <property type="entry name" value="MITOCHONDRIAL INTERMEDIATE PEPTIDASE"/>
    <property type="match status" value="1"/>
</dbReference>
<comment type="caution">
    <text evidence="16">The sequence shown here is derived from an EMBL/GenBank/DDBJ whole genome shotgun (WGS) entry which is preliminary data.</text>
</comment>
<dbReference type="Pfam" id="PF01432">
    <property type="entry name" value="Peptidase_M3"/>
    <property type="match status" value="1"/>
</dbReference>
<organism evidence="16 17">
    <name type="scientific">Tilletia horrida</name>
    <dbReference type="NCBI Taxonomy" id="155126"/>
    <lineage>
        <taxon>Eukaryota</taxon>
        <taxon>Fungi</taxon>
        <taxon>Dikarya</taxon>
        <taxon>Basidiomycota</taxon>
        <taxon>Ustilaginomycotina</taxon>
        <taxon>Exobasidiomycetes</taxon>
        <taxon>Tilletiales</taxon>
        <taxon>Tilletiaceae</taxon>
        <taxon>Tilletia</taxon>
    </lineage>
</organism>
<keyword evidence="5 13" id="KW-0645">Protease</keyword>
<dbReference type="InterPro" id="IPR045090">
    <property type="entry name" value="Pept_M3A_M3B"/>
</dbReference>
<evidence type="ECO:0000256" key="3">
    <source>
        <dbReference type="ARBA" id="ARBA00006040"/>
    </source>
</evidence>
<evidence type="ECO:0000256" key="2">
    <source>
        <dbReference type="ARBA" id="ARBA00004305"/>
    </source>
</evidence>
<gene>
    <name evidence="16" type="primary">OCT1</name>
    <name evidence="16" type="ORF">OC842_000114</name>
</gene>
<evidence type="ECO:0000256" key="10">
    <source>
        <dbReference type="ARBA" id="ARBA00023049"/>
    </source>
</evidence>
<evidence type="ECO:0000313" key="16">
    <source>
        <dbReference type="EMBL" id="KAK0541155.1"/>
    </source>
</evidence>
<reference evidence="16" key="1">
    <citation type="journal article" date="2023" name="PhytoFront">
        <title>Draft Genome Resources of Seven Strains of Tilletia horrida, Causal Agent of Kernel Smut of Rice.</title>
        <authorList>
            <person name="Khanal S."/>
            <person name="Antony Babu S."/>
            <person name="Zhou X.G."/>
        </authorList>
    </citation>
    <scope>NUCLEOTIDE SEQUENCE</scope>
    <source>
        <strain evidence="16">TX3</strain>
    </source>
</reference>
<dbReference type="CDD" id="cd06457">
    <property type="entry name" value="M3A_MIP"/>
    <property type="match status" value="1"/>
</dbReference>
<evidence type="ECO:0000256" key="4">
    <source>
        <dbReference type="ARBA" id="ARBA00012441"/>
    </source>
</evidence>
<comment type="catalytic activity">
    <reaction evidence="1">
        <text>Release of an N-terminal octapeptide as second stage of processing of some proteins imported into the mitochondrion.</text>
        <dbReference type="EC" id="3.4.24.59"/>
    </reaction>
</comment>
<evidence type="ECO:0000256" key="14">
    <source>
        <dbReference type="SAM" id="MobiDB-lite"/>
    </source>
</evidence>
<dbReference type="GO" id="GO:0006627">
    <property type="term" value="P:protein processing involved in protein targeting to mitochondrion"/>
    <property type="evidence" value="ECO:0007669"/>
    <property type="project" value="TreeGrafter"/>
</dbReference>
<evidence type="ECO:0000256" key="5">
    <source>
        <dbReference type="ARBA" id="ARBA00022670"/>
    </source>
</evidence>
<dbReference type="FunFam" id="3.40.390.10:FF:000055">
    <property type="entry name" value="Related to mitochondrial intermediate peptidase"/>
    <property type="match status" value="1"/>
</dbReference>
<accession>A0AAN6GKE7</accession>
<dbReference type="Gene3D" id="3.40.390.10">
    <property type="entry name" value="Collagenase (Catalytic Domain)"/>
    <property type="match status" value="1"/>
</dbReference>
<keyword evidence="11" id="KW-0496">Mitochondrion</keyword>
<dbReference type="PANTHER" id="PTHR11804">
    <property type="entry name" value="PROTEASE M3 THIMET OLIGOPEPTIDASE-RELATED"/>
    <property type="match status" value="1"/>
</dbReference>
<sequence>MASHSSRRIQAVVTGAGSAFRDPLGSTPLKLIAARRRPAVVEREHRRNYASAPDVPQQQQQQRERRIHADSLQRPPPQADLGAAQPPPPSPLSSSSSSSSPSSSTQHHRTGTPRVSGRFSAPPLFRSSTAVVEADARELRSLFDTPSVSVSTRKHGPSSSKATALHPAGLFLSPSLSTPDGFLAVARRTHLRAQLLVHRIVTAPQNGTEEMSKVVRNLDRLSNLLCTVIDCAELVRNAHPDPAWVRAANDAYEYLCGYMNVLNTHQGLYSCLSKVLENKDIVARMSTEELAVANVFLRDFERSGIHLPDESRGRFVQLSDEILVLGRSFLSEAGNGSTVDGRQPALIPLRWLEGSPQTLVSALRKSSRTFRNQQGEETLVIPPDSWELQVVSRLAPDERARKAAYLATNSGSGEQVSTLERLLKARTELAHLTGKSCYAEMTLADKMARRPEHVENFLSTLAKHHQPRAQSILDALRKVKQRHVGGSLPPFYAWDREFYAEQYMRHEVLTAPSVPISTFFSVGSVFAGLSRLFSRIYGIRLRAAPIRAGEVWSPDVHKLEVVEESNELGADRVVGTIYADLFSRPGKPPSAAHYTVRCSRRTDKDDADNDFKYGVLEGGKVLDARQHAHEVAPLEVPTVEATWTDEGMFQLPTIVLLCDFSRPTVKGGPSLLNWAEVETLFHEMGHAMHSMIGRTEYHNVSGTRCPTDFVELPSILMEHFLASPPVVELVARHHATDAPLPYEHLAAHVRAARALDSLDTQHQILLASLDQLYHSPAASDPTFNSTEQLSTLTRKIGSLPLPPDASETVSWQTQFGHLFGYGATYYSYLFDRAIASQVWARLFARDPLDRQAGERLKTGVLRFGGGKDPWEMLSTVLRDEEIAAGDSRAMQAVGRWGIADLGAQGRNM</sequence>
<dbReference type="InterPro" id="IPR024079">
    <property type="entry name" value="MetalloPept_cat_dom_sf"/>
</dbReference>
<comment type="subcellular location">
    <subcellularLocation>
        <location evidence="2">Mitochondrion matrix</location>
    </subcellularLocation>
</comment>
<dbReference type="InterPro" id="IPR001567">
    <property type="entry name" value="Pept_M3A_M3B_dom"/>
</dbReference>
<feature type="compositionally biased region" description="Low complexity" evidence="14">
    <location>
        <begin position="92"/>
        <end position="104"/>
    </location>
</feature>
<proteinExistence type="inferred from homology"/>
<feature type="compositionally biased region" description="Basic and acidic residues" evidence="14">
    <location>
        <begin position="62"/>
        <end position="71"/>
    </location>
</feature>
<comment type="function">
    <text evidence="12">Cleaves proteins, imported into the mitochondrion, to their mature size. While most mitochondrial precursor proteins are processed to the mature form in one step by mitochondrial processing peptidase (MPP), the sequential cleavage by MIP of an octapeptide after initial processing by MPP is a required step for a subgroup of nuclear-encoded precursor proteins destined for the matrix or the inner membrane.</text>
</comment>
<dbReference type="GO" id="GO:0005759">
    <property type="term" value="C:mitochondrial matrix"/>
    <property type="evidence" value="ECO:0007669"/>
    <property type="project" value="UniProtKB-SubCell"/>
</dbReference>
<comment type="cofactor">
    <cofactor evidence="13">
        <name>Zn(2+)</name>
        <dbReference type="ChEBI" id="CHEBI:29105"/>
    </cofactor>
    <text evidence="13">Binds 1 zinc ion.</text>
</comment>
<dbReference type="EC" id="3.4.24.59" evidence="4"/>
<evidence type="ECO:0000256" key="7">
    <source>
        <dbReference type="ARBA" id="ARBA00022801"/>
    </source>
</evidence>
<keyword evidence="8 13" id="KW-0862">Zinc</keyword>
<evidence type="ECO:0000256" key="1">
    <source>
        <dbReference type="ARBA" id="ARBA00000436"/>
    </source>
</evidence>
<comment type="similarity">
    <text evidence="3 13">Belongs to the peptidase M3 family.</text>
</comment>
<dbReference type="InterPro" id="IPR024077">
    <property type="entry name" value="Neurolysin/TOP_dom2"/>
</dbReference>
<evidence type="ECO:0000313" key="17">
    <source>
        <dbReference type="Proteomes" id="UP001176521"/>
    </source>
</evidence>
<evidence type="ECO:0000259" key="15">
    <source>
        <dbReference type="Pfam" id="PF01432"/>
    </source>
</evidence>
<keyword evidence="9" id="KW-0809">Transit peptide</keyword>
<dbReference type="EMBL" id="JAPDMQ010000003">
    <property type="protein sequence ID" value="KAK0541155.1"/>
    <property type="molecule type" value="Genomic_DNA"/>
</dbReference>
<evidence type="ECO:0000256" key="8">
    <source>
        <dbReference type="ARBA" id="ARBA00022833"/>
    </source>
</evidence>
<evidence type="ECO:0000256" key="12">
    <source>
        <dbReference type="ARBA" id="ARBA00025208"/>
    </source>
</evidence>